<feature type="chain" id="PRO_5035246057" evidence="1">
    <location>
        <begin position="17"/>
        <end position="129"/>
    </location>
</feature>
<proteinExistence type="predicted"/>
<accession>A0A8J2PBW1</accession>
<comment type="caution">
    <text evidence="2">The sequence shown here is derived from an EMBL/GenBank/DDBJ whole genome shotgun (WGS) entry which is preliminary data.</text>
</comment>
<evidence type="ECO:0000256" key="1">
    <source>
        <dbReference type="SAM" id="SignalP"/>
    </source>
</evidence>
<evidence type="ECO:0000313" key="2">
    <source>
        <dbReference type="EMBL" id="CAG7731466.1"/>
    </source>
</evidence>
<organism evidence="2 3">
    <name type="scientific">Allacma fusca</name>
    <dbReference type="NCBI Taxonomy" id="39272"/>
    <lineage>
        <taxon>Eukaryota</taxon>
        <taxon>Metazoa</taxon>
        <taxon>Ecdysozoa</taxon>
        <taxon>Arthropoda</taxon>
        <taxon>Hexapoda</taxon>
        <taxon>Collembola</taxon>
        <taxon>Symphypleona</taxon>
        <taxon>Sminthuridae</taxon>
        <taxon>Allacma</taxon>
    </lineage>
</organism>
<keyword evidence="3" id="KW-1185">Reference proteome</keyword>
<gene>
    <name evidence="2" type="ORF">AFUS01_LOCUS20053</name>
</gene>
<dbReference type="AlphaFoldDB" id="A0A8J2PBW1"/>
<name>A0A8J2PBW1_9HEXA</name>
<keyword evidence="1" id="KW-0732">Signal</keyword>
<dbReference type="EMBL" id="CAJVCH010213487">
    <property type="protein sequence ID" value="CAG7731466.1"/>
    <property type="molecule type" value="Genomic_DNA"/>
</dbReference>
<sequence length="129" mass="14463">MKTLVILCLVMTTIFAQRNGYNGQIRIEATPSPIVHRPYDVAAPNIPSNTAPGYRGYQAKEYPKTGPNPTINPLFRGNLENDQQGKYNLNLALHPLFDFRMTFPDLRQLNQTYGAKPVEVQPKQGPHVG</sequence>
<reference evidence="2" key="1">
    <citation type="submission" date="2021-06" db="EMBL/GenBank/DDBJ databases">
        <authorList>
            <person name="Hodson N. C."/>
            <person name="Mongue J. A."/>
            <person name="Jaron S. K."/>
        </authorList>
    </citation>
    <scope>NUCLEOTIDE SEQUENCE</scope>
</reference>
<protein>
    <submittedName>
        <fullName evidence="2">Uncharacterized protein</fullName>
    </submittedName>
</protein>
<dbReference type="Proteomes" id="UP000708208">
    <property type="component" value="Unassembled WGS sequence"/>
</dbReference>
<evidence type="ECO:0000313" key="3">
    <source>
        <dbReference type="Proteomes" id="UP000708208"/>
    </source>
</evidence>
<feature type="signal peptide" evidence="1">
    <location>
        <begin position="1"/>
        <end position="16"/>
    </location>
</feature>